<name>A0A367XYP2_9MICO</name>
<organism evidence="4 5">
    <name type="scientific">Microbacterium sorbitolivorans</name>
    <dbReference type="NCBI Taxonomy" id="1867410"/>
    <lineage>
        <taxon>Bacteria</taxon>
        <taxon>Bacillati</taxon>
        <taxon>Actinomycetota</taxon>
        <taxon>Actinomycetes</taxon>
        <taxon>Micrococcales</taxon>
        <taxon>Microbacteriaceae</taxon>
        <taxon>Microbacterium</taxon>
    </lineage>
</organism>
<feature type="domain" description="PcRGLX/YetA-like C-terminal alpha/alpha toroid" evidence="3">
    <location>
        <begin position="459"/>
        <end position="865"/>
    </location>
</feature>
<dbReference type="Proteomes" id="UP000253508">
    <property type="component" value="Unassembled WGS sequence"/>
</dbReference>
<dbReference type="Pfam" id="PF21346">
    <property type="entry name" value="PcRGLX_3rd"/>
    <property type="match status" value="1"/>
</dbReference>
<keyword evidence="5" id="KW-1185">Reference proteome</keyword>
<dbReference type="InterPro" id="IPR045793">
    <property type="entry name" value="PcRGLX/YetA-like"/>
</dbReference>
<dbReference type="AlphaFoldDB" id="A0A367XYP2"/>
<evidence type="ECO:0000313" key="5">
    <source>
        <dbReference type="Proteomes" id="UP000253508"/>
    </source>
</evidence>
<accession>A0A367XYP2</accession>
<protein>
    <submittedName>
        <fullName evidence="4">Tat pathway signal sequence domain protein</fullName>
    </submittedName>
</protein>
<dbReference type="OrthoDB" id="262615at2"/>
<dbReference type="PANTHER" id="PTHR40081">
    <property type="entry name" value="CONCANAVALIN A-LIKE LECTIN/GLUCANASE"/>
    <property type="match status" value="1"/>
</dbReference>
<dbReference type="RefSeq" id="WP_114118123.1">
    <property type="nucleotide sequence ID" value="NZ_BMHU01000002.1"/>
</dbReference>
<comment type="caution">
    <text evidence="4">The sequence shown here is derived from an EMBL/GenBank/DDBJ whole genome shotgun (WGS) entry which is preliminary data.</text>
</comment>
<feature type="domain" description="PcRGLX/YetA-like central beta-sandwich" evidence="2">
    <location>
        <begin position="93"/>
        <end position="448"/>
    </location>
</feature>
<reference evidence="4 5" key="1">
    <citation type="submission" date="2018-07" db="EMBL/GenBank/DDBJ databases">
        <title>Microbacterium endoborsara sp. nov., a novel actinobacterium isolated from Borszczowia aralocaspica.</title>
        <authorList>
            <person name="An D."/>
        </authorList>
    </citation>
    <scope>NUCLEOTIDE SEQUENCE [LARGE SCALE GENOMIC DNA]</scope>
    <source>
        <strain evidence="4 5">C1.15228</strain>
    </source>
</reference>
<dbReference type="InterPro" id="IPR048329">
    <property type="entry name" value="PcRGLX_1st"/>
</dbReference>
<dbReference type="EMBL" id="QORO01000003">
    <property type="protein sequence ID" value="RCK58519.1"/>
    <property type="molecule type" value="Genomic_DNA"/>
</dbReference>
<gene>
    <name evidence="4" type="ORF">DTO57_10180</name>
</gene>
<evidence type="ECO:0000259" key="3">
    <source>
        <dbReference type="Pfam" id="PF21346"/>
    </source>
</evidence>
<proteinExistence type="predicted"/>
<dbReference type="PANTHER" id="PTHR40081:SF1">
    <property type="entry name" value="TAT PATHWAY SIGNAL SEQUENCE DOMAIN PROTEIN"/>
    <property type="match status" value="1"/>
</dbReference>
<dbReference type="Pfam" id="PF21345">
    <property type="entry name" value="PcRGLX_2nd"/>
    <property type="match status" value="1"/>
</dbReference>
<evidence type="ECO:0000313" key="4">
    <source>
        <dbReference type="EMBL" id="RCK58519.1"/>
    </source>
</evidence>
<dbReference type="Pfam" id="PF19501">
    <property type="entry name" value="PcRGLX_1st"/>
    <property type="match status" value="1"/>
</dbReference>
<feature type="domain" description="PcRGLX/YetA-like N-terminal RIFT barrel" evidence="1">
    <location>
        <begin position="6"/>
        <end position="79"/>
    </location>
</feature>
<sequence length="871" mass="94821">MTSPVIPLRWLDDAAPAELPDGATFGVPVPRGSVGSASELSLAADGSAVPAQFWPLATWPDGSVKWAGVAVGAGSFDGASIAVGENPAPEAPVAVSSSPESVTVSNGLLEIVVPRTGARLFSSLSRGGTVVAENGRLVSALADGPSPRDARTDFTGVVDSVTVEQTGPIRAVVRVDGHHVAGDRERLPFRVRLVVLAGADSVRLVHTFTWDADANTEFLAALGVTADVPLRAESHDRHVRFATADGGVFAEAVRGITGLRRDPGSEVREAQIAGRATPPVAEWDARTSTRIHWIPEWDDYSLTQLTADGYEIRKRTASATNAGRAWIRGAAGTRAEGLVSLSDPRGGFGIGVRGFWQSHPGQLDVRGASLPSASVTAWLYSPEAAPMDMRFYHDGLGQDGYADELDALEITYEDYEPGFGDPHGIARTHELTLFAWDATPTRAALATRAALVQQPALPQATPEHIASCGVFGDWALVDRSTPIKSEIEDSLDLLLSFYLSQPEQRRWYGFWDYGDVMHAYDFDRHTWRYDVGGYAWDNSELSPDLWLWYSYLRTGRADVFRFAEAMTRHTGEVDVYHLGRFKGLGSRHNVQHWGCSAKQLRISTPAYRRFYHYLTADERVGDLLDELRDSDETFLGLDPTRKVRPDAATYRADRNAVAVGLGTDWSALAATWLADWERTGNERSRDRLLGTMADIGALPQGFLTGEALYDLDTGRFATDRDRISVSHLSAVFGLVEICSEVISLVDIPSFTEAWVQYCSLFLASPEAQEAAVGQALTGIHLEQAHSRLTAYAAVARDDEGLRELAWHAFDGMGEWLLHRNELRIDRIDVPAVPAPVDEMPTVSTNDAAQYGLAAIQMLALLGDQVDELASK</sequence>
<dbReference type="InterPro" id="IPR048330">
    <property type="entry name" value="PcRGLX/YetA_2nd"/>
</dbReference>
<evidence type="ECO:0000259" key="1">
    <source>
        <dbReference type="Pfam" id="PF19501"/>
    </source>
</evidence>
<dbReference type="InterPro" id="IPR048331">
    <property type="entry name" value="PcRGLX/YetA_3rd"/>
</dbReference>
<evidence type="ECO:0000259" key="2">
    <source>
        <dbReference type="Pfam" id="PF21345"/>
    </source>
</evidence>